<protein>
    <submittedName>
        <fullName evidence="1">Uncharacterized protein</fullName>
    </submittedName>
</protein>
<dbReference type="EMBL" id="JAHBMH010000024">
    <property type="protein sequence ID" value="KAK1938734.1"/>
    <property type="molecule type" value="Genomic_DNA"/>
</dbReference>
<sequence>MIFLSAELFFASRFRNWERSLVERVYEYVLRRLRRFNKKQSWKLCRWLTRGTYENMKFRKGWKSATFINPPKQVLPSDSKPIQYCDMERLHRQDREFRFKRVLH</sequence>
<comment type="caution">
    <text evidence="1">The sequence shown here is derived from an EMBL/GenBank/DDBJ whole genome shotgun (WGS) entry which is preliminary data.</text>
</comment>
<evidence type="ECO:0000313" key="1">
    <source>
        <dbReference type="EMBL" id="KAK1938734.1"/>
    </source>
</evidence>
<reference evidence="1" key="2">
    <citation type="submission" date="2021-05" db="EMBL/GenBank/DDBJ databases">
        <authorList>
            <person name="Pain A."/>
        </authorList>
    </citation>
    <scope>NUCLEOTIDE SEQUENCE</scope>
    <source>
        <strain evidence="1">1802A</strain>
    </source>
</reference>
<dbReference type="Proteomes" id="UP001195914">
    <property type="component" value="Unassembled WGS sequence"/>
</dbReference>
<gene>
    <name evidence="1" type="ORF">X943_003902</name>
</gene>
<accession>A0AAD9GHY1</accession>
<keyword evidence="2" id="KW-1185">Reference proteome</keyword>
<dbReference type="AlphaFoldDB" id="A0AAD9GHY1"/>
<proteinExistence type="predicted"/>
<reference evidence="1" key="1">
    <citation type="journal article" date="2014" name="Nucleic Acids Res.">
        <title>The evolutionary dynamics of variant antigen genes in Babesia reveal a history of genomic innovation underlying host-parasite interaction.</title>
        <authorList>
            <person name="Jackson A.P."/>
            <person name="Otto T.D."/>
            <person name="Darby A."/>
            <person name="Ramaprasad A."/>
            <person name="Xia D."/>
            <person name="Echaide I.E."/>
            <person name="Farber M."/>
            <person name="Gahlot S."/>
            <person name="Gamble J."/>
            <person name="Gupta D."/>
            <person name="Gupta Y."/>
            <person name="Jackson L."/>
            <person name="Malandrin L."/>
            <person name="Malas T.B."/>
            <person name="Moussa E."/>
            <person name="Nair M."/>
            <person name="Reid A.J."/>
            <person name="Sanders M."/>
            <person name="Sharma J."/>
            <person name="Tracey A."/>
            <person name="Quail M.A."/>
            <person name="Weir W."/>
            <person name="Wastling J.M."/>
            <person name="Hall N."/>
            <person name="Willadsen P."/>
            <person name="Lingelbach K."/>
            <person name="Shiels B."/>
            <person name="Tait A."/>
            <person name="Berriman M."/>
            <person name="Allred D.R."/>
            <person name="Pain A."/>
        </authorList>
    </citation>
    <scope>NUCLEOTIDE SEQUENCE</scope>
    <source>
        <strain evidence="1">1802A</strain>
    </source>
</reference>
<organism evidence="1 2">
    <name type="scientific">Babesia divergens</name>
    <dbReference type="NCBI Taxonomy" id="32595"/>
    <lineage>
        <taxon>Eukaryota</taxon>
        <taxon>Sar</taxon>
        <taxon>Alveolata</taxon>
        <taxon>Apicomplexa</taxon>
        <taxon>Aconoidasida</taxon>
        <taxon>Piroplasmida</taxon>
        <taxon>Babesiidae</taxon>
        <taxon>Babesia</taxon>
    </lineage>
</organism>
<name>A0AAD9GHY1_BABDI</name>
<evidence type="ECO:0000313" key="2">
    <source>
        <dbReference type="Proteomes" id="UP001195914"/>
    </source>
</evidence>